<keyword evidence="2" id="KW-0805">Transcription regulation</keyword>
<evidence type="ECO:0000256" key="4">
    <source>
        <dbReference type="ARBA" id="ARBA00023242"/>
    </source>
</evidence>
<dbReference type="Pfam" id="PF22754">
    <property type="entry name" value="bHLH-TF_ACT-like_plant"/>
    <property type="match status" value="1"/>
</dbReference>
<keyword evidence="4" id="KW-0539">Nucleus</keyword>
<dbReference type="EMBL" id="JBANQN010000002">
    <property type="protein sequence ID" value="KAK6796731.1"/>
    <property type="molecule type" value="Genomic_DNA"/>
</dbReference>
<evidence type="ECO:0000256" key="1">
    <source>
        <dbReference type="ARBA" id="ARBA00004123"/>
    </source>
</evidence>
<keyword evidence="3" id="KW-0804">Transcription</keyword>
<proteinExistence type="predicted"/>
<evidence type="ECO:0000256" key="2">
    <source>
        <dbReference type="ARBA" id="ARBA00023015"/>
    </source>
</evidence>
<sequence length="348" mass="39651">MFPQHYIICKPFHFLLFERGKKMELSEHDILEELLAPRKESWSTLNDFFPNGNGWTFESPLPFYQNPEFVALNSSLLGLISPPISTSQSNFPNFTSPESYQFLDSSFTGPPLLDDYSDRAVVENHEEFGGIIPSDFHGVQEELNSFGDVKVEEANSRLMGNVGEKKNKIRKVEGQPSKNLMAERRRRKRLNDRLSMLRSIVPKISKMDRTSILGDAIDYMKELLEKIHTLREDDNVKDEIKDIRFIGNFKELKPNEALVKKPPKFEVERRNVDTRIEICCSAKPGLLLSTVSTLEALGLDVQQCVISCFSDFSLQASCSEAREHRTILSGEDVKQTLFKTAGFGGRCF</sequence>
<dbReference type="GO" id="GO:0046983">
    <property type="term" value="F:protein dimerization activity"/>
    <property type="evidence" value="ECO:0007669"/>
    <property type="project" value="InterPro"/>
</dbReference>
<dbReference type="Gene3D" id="4.10.280.10">
    <property type="entry name" value="Helix-loop-helix DNA-binding domain"/>
    <property type="match status" value="1"/>
</dbReference>
<keyword evidence="7" id="KW-1185">Reference proteome</keyword>
<dbReference type="InterPro" id="IPR036638">
    <property type="entry name" value="HLH_DNA-bd_sf"/>
</dbReference>
<evidence type="ECO:0000259" key="5">
    <source>
        <dbReference type="PROSITE" id="PS50888"/>
    </source>
</evidence>
<comment type="caution">
    <text evidence="6">The sequence shown here is derived from an EMBL/GenBank/DDBJ whole genome shotgun (WGS) entry which is preliminary data.</text>
</comment>
<evidence type="ECO:0000256" key="3">
    <source>
        <dbReference type="ARBA" id="ARBA00023163"/>
    </source>
</evidence>
<reference evidence="6 7" key="1">
    <citation type="submission" date="2024-02" db="EMBL/GenBank/DDBJ databases">
        <title>de novo genome assembly of Solanum bulbocastanum strain 11H21.</title>
        <authorList>
            <person name="Hosaka A.J."/>
        </authorList>
    </citation>
    <scope>NUCLEOTIDE SEQUENCE [LARGE SCALE GENOMIC DNA]</scope>
    <source>
        <tissue evidence="6">Young leaves</tissue>
    </source>
</reference>
<dbReference type="CDD" id="cd04873">
    <property type="entry name" value="ACT_UUR-ACR-like"/>
    <property type="match status" value="1"/>
</dbReference>
<organism evidence="6 7">
    <name type="scientific">Solanum bulbocastanum</name>
    <name type="common">Wild potato</name>
    <dbReference type="NCBI Taxonomy" id="147425"/>
    <lineage>
        <taxon>Eukaryota</taxon>
        <taxon>Viridiplantae</taxon>
        <taxon>Streptophyta</taxon>
        <taxon>Embryophyta</taxon>
        <taxon>Tracheophyta</taxon>
        <taxon>Spermatophyta</taxon>
        <taxon>Magnoliopsida</taxon>
        <taxon>eudicotyledons</taxon>
        <taxon>Gunneridae</taxon>
        <taxon>Pentapetalae</taxon>
        <taxon>asterids</taxon>
        <taxon>lamiids</taxon>
        <taxon>Solanales</taxon>
        <taxon>Solanaceae</taxon>
        <taxon>Solanoideae</taxon>
        <taxon>Solaneae</taxon>
        <taxon>Solanum</taxon>
    </lineage>
</organism>
<dbReference type="PROSITE" id="PS50888">
    <property type="entry name" value="BHLH"/>
    <property type="match status" value="1"/>
</dbReference>
<dbReference type="Proteomes" id="UP001371456">
    <property type="component" value="Unassembled WGS sequence"/>
</dbReference>
<dbReference type="InterPro" id="IPR054502">
    <property type="entry name" value="bHLH-TF_ACT-like_plant"/>
</dbReference>
<evidence type="ECO:0000313" key="7">
    <source>
        <dbReference type="Proteomes" id="UP001371456"/>
    </source>
</evidence>
<dbReference type="Pfam" id="PF00010">
    <property type="entry name" value="HLH"/>
    <property type="match status" value="1"/>
</dbReference>
<dbReference type="SMART" id="SM00353">
    <property type="entry name" value="HLH"/>
    <property type="match status" value="1"/>
</dbReference>
<protein>
    <recommendedName>
        <fullName evidence="5">BHLH domain-containing protein</fullName>
    </recommendedName>
</protein>
<name>A0AAN8U5U4_SOLBU</name>
<dbReference type="GO" id="GO:0043565">
    <property type="term" value="F:sequence-specific DNA binding"/>
    <property type="evidence" value="ECO:0007669"/>
    <property type="project" value="TreeGrafter"/>
</dbReference>
<comment type="subcellular location">
    <subcellularLocation>
        <location evidence="1">Nucleus</location>
    </subcellularLocation>
</comment>
<gene>
    <name evidence="6" type="ORF">RDI58_004432</name>
</gene>
<dbReference type="InterPro" id="IPR051358">
    <property type="entry name" value="TF_AMS/ICE1/BHLH6-like"/>
</dbReference>
<dbReference type="GO" id="GO:0005634">
    <property type="term" value="C:nucleus"/>
    <property type="evidence" value="ECO:0007669"/>
    <property type="project" value="UniProtKB-SubCell"/>
</dbReference>
<dbReference type="SUPFAM" id="SSF47459">
    <property type="entry name" value="HLH, helix-loop-helix DNA-binding domain"/>
    <property type="match status" value="1"/>
</dbReference>
<dbReference type="GO" id="GO:0003700">
    <property type="term" value="F:DNA-binding transcription factor activity"/>
    <property type="evidence" value="ECO:0007669"/>
    <property type="project" value="TreeGrafter"/>
</dbReference>
<feature type="domain" description="BHLH" evidence="5">
    <location>
        <begin position="174"/>
        <end position="223"/>
    </location>
</feature>
<dbReference type="AlphaFoldDB" id="A0AAN8U5U4"/>
<accession>A0AAN8U5U4</accession>
<dbReference type="PANTHER" id="PTHR31945:SF158">
    <property type="entry name" value="TRANSCRIPTION FACTOR BHLH93-LIKE"/>
    <property type="match status" value="1"/>
</dbReference>
<dbReference type="PANTHER" id="PTHR31945">
    <property type="entry name" value="TRANSCRIPTION FACTOR SCREAM2-RELATED"/>
    <property type="match status" value="1"/>
</dbReference>
<dbReference type="InterPro" id="IPR011598">
    <property type="entry name" value="bHLH_dom"/>
</dbReference>
<evidence type="ECO:0000313" key="6">
    <source>
        <dbReference type="EMBL" id="KAK6796731.1"/>
    </source>
</evidence>